<feature type="binding site" evidence="5">
    <location>
        <position position="172"/>
    </location>
    <ligand>
        <name>ATP</name>
        <dbReference type="ChEBI" id="CHEBI:30616"/>
    </ligand>
</feature>
<proteinExistence type="inferred from homology"/>
<evidence type="ECO:0000256" key="2">
    <source>
        <dbReference type="ARBA" id="ARBA00022741"/>
    </source>
</evidence>
<dbReference type="SUPFAM" id="SSF55874">
    <property type="entry name" value="ATPase domain of HSP90 chaperone/DNA topoisomerase II/histidine kinase"/>
    <property type="match status" value="1"/>
</dbReference>
<keyword evidence="7" id="KW-1185">Reference proteome</keyword>
<evidence type="ECO:0000256" key="1">
    <source>
        <dbReference type="ARBA" id="ARBA00008239"/>
    </source>
</evidence>
<protein>
    <submittedName>
        <fullName evidence="6">HSP90 family protein</fullName>
    </submittedName>
</protein>
<dbReference type="InterPro" id="IPR036890">
    <property type="entry name" value="HATPase_C_sf"/>
</dbReference>
<dbReference type="InterPro" id="IPR020568">
    <property type="entry name" value="Ribosomal_Su5_D2-typ_SF"/>
</dbReference>
<comment type="similarity">
    <text evidence="1">Belongs to the heat shock protein 90 family.</text>
</comment>
<accession>S4XDV6</accession>
<gene>
    <name evidence="6" type="ORF">A606_05385</name>
</gene>
<dbReference type="Gene3D" id="3.30.565.10">
    <property type="entry name" value="Histidine kinase-like ATPase, C-terminal domain"/>
    <property type="match status" value="1"/>
</dbReference>
<dbReference type="GO" id="GO:0140662">
    <property type="term" value="F:ATP-dependent protein folding chaperone"/>
    <property type="evidence" value="ECO:0007669"/>
    <property type="project" value="InterPro"/>
</dbReference>
<dbReference type="NCBIfam" id="NF010683">
    <property type="entry name" value="PRK14083.1"/>
    <property type="match status" value="1"/>
</dbReference>
<evidence type="ECO:0000313" key="6">
    <source>
        <dbReference type="EMBL" id="AGP30724.1"/>
    </source>
</evidence>
<feature type="binding site" evidence="5">
    <location>
        <position position="41"/>
    </location>
    <ligand>
        <name>ATP</name>
        <dbReference type="ChEBI" id="CHEBI:30616"/>
    </ligand>
</feature>
<reference evidence="6 7" key="1">
    <citation type="submission" date="2012-06" db="EMBL/GenBank/DDBJ databases">
        <title>Complete genome sequence of Corynebacterium terpenotabidum Y-11 (=DSM 44721).</title>
        <authorList>
            <person name="Ruckert C."/>
            <person name="Albersmeier A."/>
            <person name="Al-Dilaimi A."/>
            <person name="Szczepanowski R."/>
            <person name="Kalinowski J."/>
        </authorList>
    </citation>
    <scope>NUCLEOTIDE SEQUENCE [LARGE SCALE GENOMIC DNA]</scope>
    <source>
        <strain evidence="6 7">Y-11</strain>
    </source>
</reference>
<dbReference type="AlphaFoldDB" id="S4XDV6"/>
<dbReference type="eggNOG" id="COG0326">
    <property type="taxonomic scope" value="Bacteria"/>
</dbReference>
<dbReference type="PANTHER" id="PTHR11528">
    <property type="entry name" value="HEAT SHOCK PROTEIN 90 FAMILY MEMBER"/>
    <property type="match status" value="1"/>
</dbReference>
<dbReference type="OrthoDB" id="9802640at2"/>
<feature type="binding site" evidence="5">
    <location>
        <position position="80"/>
    </location>
    <ligand>
        <name>ATP</name>
        <dbReference type="ChEBI" id="CHEBI:30616"/>
    </ligand>
</feature>
<dbReference type="RefSeq" id="WP_020441086.1">
    <property type="nucleotide sequence ID" value="NC_021663.1"/>
</dbReference>
<evidence type="ECO:0000256" key="3">
    <source>
        <dbReference type="ARBA" id="ARBA00022840"/>
    </source>
</evidence>
<keyword evidence="3 5" id="KW-0067">ATP-binding</keyword>
<dbReference type="Proteomes" id="UP000014809">
    <property type="component" value="Chromosome"/>
</dbReference>
<evidence type="ECO:0000256" key="5">
    <source>
        <dbReference type="PIRSR" id="PIRSR002583-1"/>
    </source>
</evidence>
<dbReference type="Gene3D" id="3.30.230.80">
    <property type="match status" value="1"/>
</dbReference>
<keyword evidence="2 5" id="KW-0547">Nucleotide-binding</keyword>
<feature type="binding site" evidence="5">
    <location>
        <position position="45"/>
    </location>
    <ligand>
        <name>ATP</name>
        <dbReference type="ChEBI" id="CHEBI:30616"/>
    </ligand>
</feature>
<dbReference type="KEGG" id="cter:A606_05385"/>
<dbReference type="InterPro" id="IPR001404">
    <property type="entry name" value="Hsp90_fam"/>
</dbReference>
<name>S4XDV6_9CORY</name>
<dbReference type="GO" id="GO:0051082">
    <property type="term" value="F:unfolded protein binding"/>
    <property type="evidence" value="ECO:0007669"/>
    <property type="project" value="InterPro"/>
</dbReference>
<dbReference type="HOGENOM" id="CLU_028672_0_0_11"/>
<dbReference type="GO" id="GO:0005524">
    <property type="term" value="F:ATP binding"/>
    <property type="evidence" value="ECO:0007669"/>
    <property type="project" value="UniProtKB-KW"/>
</dbReference>
<keyword evidence="4" id="KW-0143">Chaperone</keyword>
<dbReference type="PATRIC" id="fig|1200352.3.peg.1089"/>
<dbReference type="EMBL" id="CP003696">
    <property type="protein sequence ID" value="AGP30724.1"/>
    <property type="molecule type" value="Genomic_DNA"/>
</dbReference>
<organism evidence="6 7">
    <name type="scientific">Corynebacterium terpenotabidum Y-11</name>
    <dbReference type="NCBI Taxonomy" id="1200352"/>
    <lineage>
        <taxon>Bacteria</taxon>
        <taxon>Bacillati</taxon>
        <taxon>Actinomycetota</taxon>
        <taxon>Actinomycetes</taxon>
        <taxon>Mycobacteriales</taxon>
        <taxon>Corynebacteriaceae</taxon>
        <taxon>Corynebacterium</taxon>
    </lineage>
</organism>
<dbReference type="SUPFAM" id="SSF54211">
    <property type="entry name" value="Ribosomal protein S5 domain 2-like"/>
    <property type="match status" value="1"/>
</dbReference>
<dbReference type="GO" id="GO:0016887">
    <property type="term" value="F:ATP hydrolysis activity"/>
    <property type="evidence" value="ECO:0007669"/>
    <property type="project" value="InterPro"/>
</dbReference>
<dbReference type="InterPro" id="IPR020575">
    <property type="entry name" value="Hsp90_N"/>
</dbReference>
<evidence type="ECO:0000313" key="7">
    <source>
        <dbReference type="Proteomes" id="UP000014809"/>
    </source>
</evidence>
<evidence type="ECO:0000256" key="4">
    <source>
        <dbReference type="ARBA" id="ARBA00023186"/>
    </source>
</evidence>
<dbReference type="PIRSF" id="PIRSF002583">
    <property type="entry name" value="Hsp90"/>
    <property type="match status" value="1"/>
</dbReference>
<dbReference type="Pfam" id="PF13589">
    <property type="entry name" value="HATPase_c_3"/>
    <property type="match status" value="1"/>
</dbReference>
<dbReference type="PRINTS" id="PR00775">
    <property type="entry name" value="HEATSHOCK90"/>
</dbReference>
<dbReference type="STRING" id="1200352.A606_05385"/>
<sequence length="623" mass="67917">MANSGDRSGQHHQRNFQVDLGGVVDLLSRHIYSGPRVYLRELLQNGVDAVAARREIDPTAPQEIRIRPIVADRTTFSLTDTGIGLTAEEARDLLTTVGRTSKRDEFGLQREGRLGQFGVGLLSCFMVADGITMVSRAADPAARAIHWTGFSDGTFELTELTAEQTDALPVGTTTHLTPRPDERALLSENAVVRIATEYGRYLPVDITVEGVRHTRITTDPVFVDEVDKATRLTAGRERLGRSPFDVIDLSGPDAPDVQGVAYVLPAPQAPHMTRNHSVYVHRMLVENGPTPLLPSWAFFVECEISSTRLSPTASRESLVEDAALIATREHLGNRIRSWLLDTARSTPHRLREFTAVHDLALRQLCLSDAELASTMLQFLTFETTDGRLTASEIVELVTGSGRELQISRSLDDFRQIAALTPPHPGSATPVVVNGGYVHDAELVWMFPQVFDGVQVSTADLRASLDLLDLPPLSESRRTGALERSVAEALSDHQISGAVRVFEPTDVPAVFVTDRAATASRDRNEVKGQTTEQWASILDTVDLAFGASAQPESTRPLSVLCLNWSCPLVRQLASAADAAVVSRTIRLLYVQALLAGRRPLGTRERALLTGSLSDLVALSLGPEL</sequence>